<organism evidence="2 3">
    <name type="scientific">Halorubrum cibi</name>
    <dbReference type="NCBI Taxonomy" id="413815"/>
    <lineage>
        <taxon>Archaea</taxon>
        <taxon>Methanobacteriati</taxon>
        <taxon>Methanobacteriota</taxon>
        <taxon>Stenosarchaea group</taxon>
        <taxon>Halobacteria</taxon>
        <taxon>Halobacteriales</taxon>
        <taxon>Haloferacaceae</taxon>
        <taxon>Halorubrum</taxon>
    </lineage>
</organism>
<evidence type="ECO:0000313" key="3">
    <source>
        <dbReference type="Proteomes" id="UP000319712"/>
    </source>
</evidence>
<gene>
    <name evidence="2" type="ORF">SAMN06264867_10757</name>
</gene>
<dbReference type="PANTHER" id="PTHR37308">
    <property type="entry name" value="INTEGRAL MEMBRANE PROTEIN"/>
    <property type="match status" value="1"/>
</dbReference>
<dbReference type="InterPro" id="IPR007163">
    <property type="entry name" value="VCA0040-like"/>
</dbReference>
<feature type="transmembrane region" description="Helical" evidence="1">
    <location>
        <begin position="255"/>
        <end position="275"/>
    </location>
</feature>
<keyword evidence="1" id="KW-1133">Transmembrane helix</keyword>
<feature type="transmembrane region" description="Helical" evidence="1">
    <location>
        <begin position="225"/>
        <end position="243"/>
    </location>
</feature>
<accession>A0A521DJS3</accession>
<reference evidence="2 3" key="1">
    <citation type="submission" date="2017-05" db="EMBL/GenBank/DDBJ databases">
        <authorList>
            <person name="Varghese N."/>
            <person name="Submissions S."/>
        </authorList>
    </citation>
    <scope>NUCLEOTIDE SEQUENCE [LARGE SCALE GENOMIC DNA]</scope>
    <source>
        <strain evidence="2 3">DSM 19504</strain>
    </source>
</reference>
<keyword evidence="3" id="KW-1185">Reference proteome</keyword>
<dbReference type="PANTHER" id="PTHR37308:SF1">
    <property type="entry name" value="POLYPRENYL-PHOSPHATE TRANSPORTER"/>
    <property type="match status" value="1"/>
</dbReference>
<name>A0A521DJS3_9EURY</name>
<feature type="transmembrane region" description="Helical" evidence="1">
    <location>
        <begin position="137"/>
        <end position="157"/>
    </location>
</feature>
<protein>
    <submittedName>
        <fullName evidence="2">Putative membrane protein</fullName>
    </submittedName>
</protein>
<evidence type="ECO:0000256" key="1">
    <source>
        <dbReference type="SAM" id="Phobius"/>
    </source>
</evidence>
<evidence type="ECO:0000313" key="2">
    <source>
        <dbReference type="EMBL" id="SMO71832.1"/>
    </source>
</evidence>
<feature type="transmembrane region" description="Helical" evidence="1">
    <location>
        <begin position="163"/>
        <end position="189"/>
    </location>
</feature>
<dbReference type="RefSeq" id="WP_142986872.1">
    <property type="nucleotide sequence ID" value="NZ_FXTD01000007.1"/>
</dbReference>
<dbReference type="EMBL" id="FXTD01000007">
    <property type="protein sequence ID" value="SMO71832.1"/>
    <property type="molecule type" value="Genomic_DNA"/>
</dbReference>
<keyword evidence="1" id="KW-0472">Membrane</keyword>
<feature type="transmembrane region" description="Helical" evidence="1">
    <location>
        <begin position="104"/>
        <end position="125"/>
    </location>
</feature>
<feature type="transmembrane region" description="Helical" evidence="1">
    <location>
        <begin position="79"/>
        <end position="98"/>
    </location>
</feature>
<sequence>MADARDWLAIYLKGLAMGTADAVPGVSGGTIALVVGIYERLIAAVTAIGPDRIARVLGGVHPSARADARAAFREVDGGFLAVLGAGIGTAVVLVLSLVDELLSAFPVATYGFFFGLIAASALVLYGAVDLETTGRKAAAVCGFLAAFLASGYGATALDHALPVVFLSGAIAVSAMVLPGLSGSLLLVVLGQYEFMSGTLGAFIDGIAAAAAGEGTAAIAGTIPPIATFLAGGVVGLFTIAHAVRRALEAARAATLAFLVSLIVGALRAPVIEVSMRLAESGGTWTSALPLFAAAAVGGAAAVIAVDRYAGVLEY</sequence>
<dbReference type="OrthoDB" id="313161at2157"/>
<keyword evidence="1" id="KW-0812">Transmembrane</keyword>
<proteinExistence type="predicted"/>
<dbReference type="Pfam" id="PF04018">
    <property type="entry name" value="VCA0040-like"/>
    <property type="match status" value="1"/>
</dbReference>
<dbReference type="Proteomes" id="UP000319712">
    <property type="component" value="Unassembled WGS sequence"/>
</dbReference>
<feature type="transmembrane region" description="Helical" evidence="1">
    <location>
        <begin position="287"/>
        <end position="305"/>
    </location>
</feature>
<dbReference type="AlphaFoldDB" id="A0A521DJS3"/>